<evidence type="ECO:0008006" key="6">
    <source>
        <dbReference type="Google" id="ProtNLM"/>
    </source>
</evidence>
<evidence type="ECO:0000256" key="1">
    <source>
        <dbReference type="ARBA" id="ARBA00022737"/>
    </source>
</evidence>
<keyword evidence="2 3" id="KW-0040">ANK repeat</keyword>
<dbReference type="PROSITE" id="PS50297">
    <property type="entry name" value="ANK_REP_REGION"/>
    <property type="match status" value="1"/>
</dbReference>
<gene>
    <name evidence="4" type="ORF">CkaCkLH20_11046</name>
</gene>
<keyword evidence="5" id="KW-1185">Reference proteome</keyword>
<sequence length="583" mass="66604">MSLSNLPTELLQIIVNFCGPDLSGLARTNKRLHNITNPILWRLGIDDAESFTEMTARAAAAGNLQMLKRAAFFGADLHVIHPVPMLDEMRYETSLCQFSEEEYKYVNWAAPLHLAVYHGFYEMVDWLISHGVDIETPGHLLCRCKGIEDYEKEPFIENHPCWTSLHFAICRNQDAIARLLLREGASTDTMIDIRDIDFDRIVNQSLQQRVDQLVEFDWHCTCNCGSGSVTALHTASELGQRSLVEHMVRDRQVDINKPDSDGCTAIFYAMLSSDQGMIAHLANLGADLNYGGRNRWANLTETPLGWAMMKGLYKSAGHLLELGASTWYGEPGRRKSSLISGRFVDHYGLSWGSYSGEDNFPSHWGHLESPQLFHNGPQEKANAIVKVLRHAIMSYESDEDEHKSLRTQIQSAIADFILDRITKTKHLKELFNCQYPFNNDELVALGFEALNRLVMSICWSPQPEKIWFLLHLGVNPRNGNVSCLHELLVSLQKVLKRFGNYRPYYREIHVTRMVDLVTYLTEHEQWDSVSKADMAALCSICVKVLETDWGRFKFLKQQLRDSLDENLPQELQLTIVRGISWQR</sequence>
<dbReference type="Pfam" id="PF12796">
    <property type="entry name" value="Ank_2"/>
    <property type="match status" value="2"/>
</dbReference>
<dbReference type="AlphaFoldDB" id="A0A9P6HVT4"/>
<evidence type="ECO:0000313" key="4">
    <source>
        <dbReference type="EMBL" id="KAF9871399.1"/>
    </source>
</evidence>
<dbReference type="SUPFAM" id="SSF48403">
    <property type="entry name" value="Ankyrin repeat"/>
    <property type="match status" value="1"/>
</dbReference>
<dbReference type="EMBL" id="JAATWM020000045">
    <property type="protein sequence ID" value="KAF9871399.1"/>
    <property type="molecule type" value="Genomic_DNA"/>
</dbReference>
<dbReference type="InterPro" id="IPR036770">
    <property type="entry name" value="Ankyrin_rpt-contain_sf"/>
</dbReference>
<keyword evidence="1" id="KW-0677">Repeat</keyword>
<accession>A0A9P6HVT4</accession>
<proteinExistence type="predicted"/>
<dbReference type="GO" id="GO:0005737">
    <property type="term" value="C:cytoplasm"/>
    <property type="evidence" value="ECO:0007669"/>
    <property type="project" value="TreeGrafter"/>
</dbReference>
<evidence type="ECO:0000313" key="5">
    <source>
        <dbReference type="Proteomes" id="UP000781932"/>
    </source>
</evidence>
<dbReference type="GO" id="GO:0010564">
    <property type="term" value="P:regulation of cell cycle process"/>
    <property type="evidence" value="ECO:0007669"/>
    <property type="project" value="TreeGrafter"/>
</dbReference>
<evidence type="ECO:0000256" key="3">
    <source>
        <dbReference type="PROSITE-ProRule" id="PRU00023"/>
    </source>
</evidence>
<dbReference type="Gene3D" id="1.25.40.20">
    <property type="entry name" value="Ankyrin repeat-containing domain"/>
    <property type="match status" value="2"/>
</dbReference>
<dbReference type="RefSeq" id="XP_038740860.1">
    <property type="nucleotide sequence ID" value="XM_038893760.1"/>
</dbReference>
<reference evidence="4" key="1">
    <citation type="submission" date="2020-03" db="EMBL/GenBank/DDBJ databases">
        <authorList>
            <person name="He L."/>
        </authorList>
    </citation>
    <scope>NUCLEOTIDE SEQUENCE</scope>
    <source>
        <strain evidence="4">CkLH20</strain>
    </source>
</reference>
<dbReference type="InterPro" id="IPR002110">
    <property type="entry name" value="Ankyrin_rpt"/>
</dbReference>
<dbReference type="PROSITE" id="PS50088">
    <property type="entry name" value="ANK_REPEAT"/>
    <property type="match status" value="1"/>
</dbReference>
<comment type="caution">
    <text evidence="4">The sequence shown here is derived from an EMBL/GenBank/DDBJ whole genome shotgun (WGS) entry which is preliminary data.</text>
</comment>
<name>A0A9P6HVT4_9PEZI</name>
<dbReference type="OrthoDB" id="341259at2759"/>
<dbReference type="PANTHER" id="PTHR24198">
    <property type="entry name" value="ANKYRIN REPEAT AND PROTEIN KINASE DOMAIN-CONTAINING PROTEIN"/>
    <property type="match status" value="1"/>
</dbReference>
<dbReference type="SMART" id="SM00248">
    <property type="entry name" value="ANK"/>
    <property type="match status" value="5"/>
</dbReference>
<reference evidence="4" key="2">
    <citation type="submission" date="2020-11" db="EMBL/GenBank/DDBJ databases">
        <title>Whole genome sequencing of Colletotrichum sp.</title>
        <authorList>
            <person name="Li H."/>
        </authorList>
    </citation>
    <scope>NUCLEOTIDE SEQUENCE</scope>
    <source>
        <strain evidence="4">CkLH20</strain>
    </source>
</reference>
<evidence type="ECO:0000256" key="2">
    <source>
        <dbReference type="ARBA" id="ARBA00023043"/>
    </source>
</evidence>
<dbReference type="Proteomes" id="UP000781932">
    <property type="component" value="Unassembled WGS sequence"/>
</dbReference>
<dbReference type="GeneID" id="62166834"/>
<feature type="repeat" description="ANK" evidence="3">
    <location>
        <begin position="107"/>
        <end position="139"/>
    </location>
</feature>
<dbReference type="PANTHER" id="PTHR24198:SF175">
    <property type="entry name" value="ANKYRIN REPEAT AND PROTEIN KINASE DOMAIN-CONTAINING PROTEIN 1"/>
    <property type="match status" value="1"/>
</dbReference>
<organism evidence="4 5">
    <name type="scientific">Colletotrichum karsti</name>
    <dbReference type="NCBI Taxonomy" id="1095194"/>
    <lineage>
        <taxon>Eukaryota</taxon>
        <taxon>Fungi</taxon>
        <taxon>Dikarya</taxon>
        <taxon>Ascomycota</taxon>
        <taxon>Pezizomycotina</taxon>
        <taxon>Sordariomycetes</taxon>
        <taxon>Hypocreomycetidae</taxon>
        <taxon>Glomerellales</taxon>
        <taxon>Glomerellaceae</taxon>
        <taxon>Colletotrichum</taxon>
        <taxon>Colletotrichum boninense species complex</taxon>
    </lineage>
</organism>
<protein>
    <recommendedName>
        <fullName evidence="6">F-box domain-containing protein</fullName>
    </recommendedName>
</protein>